<evidence type="ECO:0000256" key="4">
    <source>
        <dbReference type="ARBA" id="ARBA00022801"/>
    </source>
</evidence>
<evidence type="ECO:0000256" key="1">
    <source>
        <dbReference type="ARBA" id="ARBA00005184"/>
    </source>
</evidence>
<evidence type="ECO:0000256" key="6">
    <source>
        <dbReference type="ARBA" id="ARBA00023180"/>
    </source>
</evidence>
<comment type="pathway">
    <text evidence="1">Glycan metabolism; pectin degradation; 2-dehydro-3-deoxy-D-gluconate from pectin: step 1/5.</text>
</comment>
<evidence type="ECO:0000256" key="5">
    <source>
        <dbReference type="ARBA" id="ARBA00023085"/>
    </source>
</evidence>
<gene>
    <name evidence="12" type="primary">LOC110790561</name>
</gene>
<dbReference type="RefSeq" id="XP_021851033.1">
    <property type="nucleotide sequence ID" value="XM_021995341.2"/>
</dbReference>
<comment type="similarity">
    <text evidence="2">Belongs to the pectinesterase family.</text>
</comment>
<dbReference type="OrthoDB" id="2019149at2759"/>
<keyword evidence="9" id="KW-0812">Transmembrane</keyword>
<dbReference type="GeneID" id="110790561"/>
<dbReference type="InterPro" id="IPR011050">
    <property type="entry name" value="Pectin_lyase_fold/virulence"/>
</dbReference>
<dbReference type="InterPro" id="IPR012334">
    <property type="entry name" value="Pectin_lyas_fold"/>
</dbReference>
<reference evidence="12" key="2">
    <citation type="submission" date="2025-08" db="UniProtKB">
        <authorList>
            <consortium name="RefSeq"/>
        </authorList>
    </citation>
    <scope>IDENTIFICATION</scope>
    <source>
        <tissue evidence="12">Leaf</tissue>
    </source>
</reference>
<dbReference type="FunFam" id="2.160.20.10:FF:000013">
    <property type="entry name" value="Pectinesterase"/>
    <property type="match status" value="1"/>
</dbReference>
<keyword evidence="9" id="KW-0472">Membrane</keyword>
<evidence type="ECO:0000256" key="7">
    <source>
        <dbReference type="ARBA" id="ARBA00047928"/>
    </source>
</evidence>
<evidence type="ECO:0000256" key="9">
    <source>
        <dbReference type="SAM" id="Phobius"/>
    </source>
</evidence>
<evidence type="ECO:0000256" key="3">
    <source>
        <dbReference type="ARBA" id="ARBA00013229"/>
    </source>
</evidence>
<evidence type="ECO:0000313" key="11">
    <source>
        <dbReference type="Proteomes" id="UP000813463"/>
    </source>
</evidence>
<dbReference type="EC" id="3.1.1.11" evidence="3"/>
<keyword evidence="4" id="KW-0378">Hydrolase</keyword>
<dbReference type="GO" id="GO:0045490">
    <property type="term" value="P:pectin catabolic process"/>
    <property type="evidence" value="ECO:0000318"/>
    <property type="project" value="GO_Central"/>
</dbReference>
<comment type="catalytic activity">
    <reaction evidence="7">
        <text>[(1-&gt;4)-alpha-D-galacturonosyl methyl ester](n) + n H2O = [(1-&gt;4)-alpha-D-galacturonosyl](n) + n methanol + n H(+)</text>
        <dbReference type="Rhea" id="RHEA:22380"/>
        <dbReference type="Rhea" id="RHEA-COMP:14570"/>
        <dbReference type="Rhea" id="RHEA-COMP:14573"/>
        <dbReference type="ChEBI" id="CHEBI:15377"/>
        <dbReference type="ChEBI" id="CHEBI:15378"/>
        <dbReference type="ChEBI" id="CHEBI:17790"/>
        <dbReference type="ChEBI" id="CHEBI:140522"/>
        <dbReference type="ChEBI" id="CHEBI:140523"/>
        <dbReference type="EC" id="3.1.1.11"/>
    </reaction>
</comment>
<keyword evidence="9" id="KW-1133">Transmembrane helix</keyword>
<keyword evidence="6" id="KW-0325">Glycoprotein</keyword>
<proteinExistence type="inferred from homology"/>
<evidence type="ECO:0000259" key="10">
    <source>
        <dbReference type="Pfam" id="PF01095"/>
    </source>
</evidence>
<keyword evidence="11" id="KW-1185">Reference proteome</keyword>
<evidence type="ECO:0000256" key="8">
    <source>
        <dbReference type="ARBA" id="ARBA00057335"/>
    </source>
</evidence>
<accession>A0A9R0JYA7</accession>
<evidence type="ECO:0000313" key="12">
    <source>
        <dbReference type="RefSeq" id="XP_021851033.1"/>
    </source>
</evidence>
<keyword evidence="5" id="KW-0063">Aspartyl esterase</keyword>
<organism evidence="11 12">
    <name type="scientific">Spinacia oleracea</name>
    <name type="common">Spinach</name>
    <dbReference type="NCBI Taxonomy" id="3562"/>
    <lineage>
        <taxon>Eukaryota</taxon>
        <taxon>Viridiplantae</taxon>
        <taxon>Streptophyta</taxon>
        <taxon>Embryophyta</taxon>
        <taxon>Tracheophyta</taxon>
        <taxon>Spermatophyta</taxon>
        <taxon>Magnoliopsida</taxon>
        <taxon>eudicotyledons</taxon>
        <taxon>Gunneridae</taxon>
        <taxon>Pentapetalae</taxon>
        <taxon>Caryophyllales</taxon>
        <taxon>Chenopodiaceae</taxon>
        <taxon>Chenopodioideae</taxon>
        <taxon>Anserineae</taxon>
        <taxon>Spinacia</taxon>
    </lineage>
</organism>
<dbReference type="GO" id="GO:0030599">
    <property type="term" value="F:pectinesterase activity"/>
    <property type="evidence" value="ECO:0000318"/>
    <property type="project" value="GO_Central"/>
</dbReference>
<reference evidence="11" key="1">
    <citation type="journal article" date="2021" name="Nat. Commun.">
        <title>Genomic analyses provide insights into spinach domestication and the genetic basis of agronomic traits.</title>
        <authorList>
            <person name="Cai X."/>
            <person name="Sun X."/>
            <person name="Xu C."/>
            <person name="Sun H."/>
            <person name="Wang X."/>
            <person name="Ge C."/>
            <person name="Zhang Z."/>
            <person name="Wang Q."/>
            <person name="Fei Z."/>
            <person name="Jiao C."/>
            <person name="Wang Q."/>
        </authorList>
    </citation>
    <scope>NUCLEOTIDE SEQUENCE [LARGE SCALE GENOMIC DNA]</scope>
    <source>
        <strain evidence="11">cv. Varoflay</strain>
    </source>
</reference>
<comment type="function">
    <text evidence="8">Acts in the modification of cell walls via demethylesterification of cell wall pectin.</text>
</comment>
<dbReference type="PANTHER" id="PTHR31321:SF72">
    <property type="entry name" value="PECTINESTERASE 11-RELATED"/>
    <property type="match status" value="1"/>
</dbReference>
<dbReference type="GO" id="GO:0042545">
    <property type="term" value="P:cell wall modification"/>
    <property type="evidence" value="ECO:0007669"/>
    <property type="project" value="InterPro"/>
</dbReference>
<dbReference type="KEGG" id="soe:110790561"/>
<dbReference type="Gene3D" id="2.160.20.10">
    <property type="entry name" value="Single-stranded right-handed beta-helix, Pectin lyase-like"/>
    <property type="match status" value="1"/>
</dbReference>
<name>A0A9R0JYA7_SPIOL</name>
<feature type="domain" description="Pectinesterase catalytic" evidence="10">
    <location>
        <begin position="45"/>
        <end position="314"/>
    </location>
</feature>
<dbReference type="SUPFAM" id="SSF51126">
    <property type="entry name" value="Pectin lyase-like"/>
    <property type="match status" value="1"/>
</dbReference>
<feature type="transmembrane region" description="Helical" evidence="9">
    <location>
        <begin position="6"/>
        <end position="26"/>
    </location>
</feature>
<protein>
    <recommendedName>
        <fullName evidence="3">pectinesterase</fullName>
        <ecNumber evidence="3">3.1.1.11</ecNumber>
    </recommendedName>
</protein>
<dbReference type="AlphaFoldDB" id="A0A9R0JYA7"/>
<evidence type="ECO:0000256" key="2">
    <source>
        <dbReference type="ARBA" id="ARBA00008891"/>
    </source>
</evidence>
<dbReference type="Pfam" id="PF01095">
    <property type="entry name" value="Pectinesterase"/>
    <property type="match status" value="1"/>
</dbReference>
<dbReference type="Proteomes" id="UP000813463">
    <property type="component" value="Chromosome 2"/>
</dbReference>
<sequence length="325" mass="36460">MTATKQSSYFPTIIFFFITFCCFNISNSNGRSLSEKLTWKRLIIVDQSGEEGDHKTIQAAIDAVPSNNVDSTLILVKPGMYKEKVTVPEDKPFIMLSGRNAENTTITWDDSGDIYTSPTLSVFASDFTARYLTIQNTYGPGEKAVALRVSSERAEFYACRFISYQDTLLDEQGSHFYSNCYIEGGTDFICGNAASLFQKCRIHSVSEISGAITAQRRMKLGEDTGFYFVDCRVTGIKSCTLGRPWGPYSRVVFVNSYMSNVVNPNGWDDWGKPTTHSSVYYGEYKCYGPGANRSKRVQWSLHLTNEQATALITKTMITAKSRIKY</sequence>
<dbReference type="PANTHER" id="PTHR31321">
    <property type="entry name" value="ACYL-COA THIOESTER HYDROLASE YBHC-RELATED"/>
    <property type="match status" value="1"/>
</dbReference>
<dbReference type="InterPro" id="IPR000070">
    <property type="entry name" value="Pectinesterase_cat"/>
</dbReference>